<feature type="domain" description="EcxA zinc-binding" evidence="2">
    <location>
        <begin position="508"/>
        <end position="829"/>
    </location>
</feature>
<name>A0ABY6MQX9_9BURK</name>
<dbReference type="Gene3D" id="3.40.390.10">
    <property type="entry name" value="Collagenase (Catalytic Domain)"/>
    <property type="match status" value="1"/>
</dbReference>
<reference evidence="4" key="1">
    <citation type="submission" date="2022-10" db="EMBL/GenBank/DDBJ databases">
        <title>Complete genome sequence of Schlegelella aquatica LMG 23380.</title>
        <authorList>
            <person name="Musilova J."/>
            <person name="Kourilova X."/>
            <person name="Bezdicek M."/>
            <person name="Hermankova K."/>
            <person name="Obruca S."/>
            <person name="Sedlar K."/>
        </authorList>
    </citation>
    <scope>NUCLEOTIDE SEQUENCE</scope>
    <source>
        <strain evidence="4">LMG 23380</strain>
    </source>
</reference>
<keyword evidence="4" id="KW-0482">Metalloprotease</keyword>
<sequence length="913" mass="100909">MKLHLSGRRPRNRRPTALSSPAGRRWGSGAAALLLAGCATLSPQSPPQPESRPVHPVSPGETPASKASADAPSPSRVEPGGLKPFAEVVRGATQTPGYFPLWRKDEKLWIEVPVARLEQPFLLTVNIDSSVGERGLYASQMGNSWVASFRRVGTQMQLVARNLGWRAEGQLALQRAIAQGFSESLLGAGPVASQEHPERKSVLLDAGFLLGDVAGYSGAIEAAFRIPYGFDRTNSFFEQVWAQPSASSVKVRTHFAVPRLPQASSGARVPQSPPDARSFFVGFVYNFVRLPEQPMRPRKADPRLGHFTDAFVDLANEARTPGRVHFVNRWRLEKADPQAPLSPPKEPIVFWLDKNIPPRYRDAVRAGVLEWNKAFERIGFRDALVVKQQSDDADWNTLDARHASIRWYVGADAGTARGPHHSDPRTGEILDADIAMADVFTRSARRFFVEQGTRSAAAAETGRPGAADEHAHEPAADDCHYAMEAAAELDFALEVLAARGDIDPDGPEAEAFVQAVVKDTIMHEVGHTLGLKHNFKASTTVQREALLDRTRTQRDGTSGSVMDYNPFNLALPGEPQGAYINTTLGPYDYWAIEYAYRPLPAEREEEELLRIASRSTEPALAFGDDYDAGGFGGFEGIDPTANRFDLGDDPLAYAQKRLRLTQELWQRVQSRPPSGRDPVRERRILLGGFRQLDRTIELAGKYVGGMVQVRDLPGTARRTYTPVEPARQREALRLLTSHLFATDSFRFRPEFLRSLPPDYLDRDAEGPVSIPDAVLRVQSMALDRLYSAGTANRLLDLPHYLGQAQAAQALSLAEVYRTLQDAVWAELASAGPIDRLRRNLQREHLRRVVQAITRPAAGMPPDAVSLLRWHARALEARLQQALRRPGATLETRAHLEDSLALLRQALRAGMQRG</sequence>
<evidence type="ECO:0000259" key="3">
    <source>
        <dbReference type="Pfam" id="PF17148"/>
    </source>
</evidence>
<dbReference type="Proteomes" id="UP001163266">
    <property type="component" value="Chromosome"/>
</dbReference>
<dbReference type="InterPro" id="IPR024079">
    <property type="entry name" value="MetalloPept_cat_dom_sf"/>
</dbReference>
<dbReference type="EMBL" id="CP110257">
    <property type="protein sequence ID" value="UZD54415.1"/>
    <property type="molecule type" value="Genomic_DNA"/>
</dbReference>
<feature type="compositionally biased region" description="Basic residues" evidence="1">
    <location>
        <begin position="1"/>
        <end position="14"/>
    </location>
</feature>
<organism evidence="4 5">
    <name type="scientific">Caldimonas aquatica</name>
    <dbReference type="NCBI Taxonomy" id="376175"/>
    <lineage>
        <taxon>Bacteria</taxon>
        <taxon>Pseudomonadati</taxon>
        <taxon>Pseudomonadota</taxon>
        <taxon>Betaproteobacteria</taxon>
        <taxon>Burkholderiales</taxon>
        <taxon>Sphaerotilaceae</taxon>
        <taxon>Caldimonas</taxon>
    </lineage>
</organism>
<evidence type="ECO:0000313" key="4">
    <source>
        <dbReference type="EMBL" id="UZD54415.1"/>
    </source>
</evidence>
<feature type="compositionally biased region" description="Low complexity" evidence="1">
    <location>
        <begin position="63"/>
        <end position="75"/>
    </location>
</feature>
<protein>
    <submittedName>
        <fullName evidence="4">Zinc-dependent metalloprotease</fullName>
    </submittedName>
</protein>
<dbReference type="PANTHER" id="PTHR38478:SF1">
    <property type="entry name" value="ZINC DEPENDENT METALLOPROTEASE DOMAIN LIPOPROTEIN"/>
    <property type="match status" value="1"/>
</dbReference>
<keyword evidence="4" id="KW-0378">Hydrolase</keyword>
<dbReference type="CDD" id="cd04276">
    <property type="entry name" value="ZnMc_MMP_like_2"/>
    <property type="match status" value="1"/>
</dbReference>
<dbReference type="Pfam" id="PF17148">
    <property type="entry name" value="DUF5117"/>
    <property type="match status" value="1"/>
</dbReference>
<feature type="region of interest" description="Disordered" evidence="1">
    <location>
        <begin position="37"/>
        <end position="82"/>
    </location>
</feature>
<dbReference type="PANTHER" id="PTHR38478">
    <property type="entry name" value="PEPTIDASE M1A AND M12B"/>
    <property type="match status" value="1"/>
</dbReference>
<evidence type="ECO:0000259" key="2">
    <source>
        <dbReference type="Pfam" id="PF16313"/>
    </source>
</evidence>
<feature type="domain" description="DUF5117" evidence="3">
    <location>
        <begin position="140"/>
        <end position="334"/>
    </location>
</feature>
<dbReference type="SUPFAM" id="SSF55486">
    <property type="entry name" value="Metalloproteases ('zincins'), catalytic domain"/>
    <property type="match status" value="1"/>
</dbReference>
<proteinExistence type="predicted"/>
<keyword evidence="4" id="KW-0645">Protease</keyword>
<accession>A0ABY6MQX9</accession>
<gene>
    <name evidence="4" type="ORF">OMP39_12180</name>
</gene>
<dbReference type="InterPro" id="IPR032534">
    <property type="entry name" value="EcxA_zinc-bd"/>
</dbReference>
<keyword evidence="5" id="KW-1185">Reference proteome</keyword>
<dbReference type="RefSeq" id="WP_264891983.1">
    <property type="nucleotide sequence ID" value="NZ_CP110257.1"/>
</dbReference>
<dbReference type="GO" id="GO:0008237">
    <property type="term" value="F:metallopeptidase activity"/>
    <property type="evidence" value="ECO:0007669"/>
    <property type="project" value="UniProtKB-KW"/>
</dbReference>
<evidence type="ECO:0000256" key="1">
    <source>
        <dbReference type="SAM" id="MobiDB-lite"/>
    </source>
</evidence>
<feature type="region of interest" description="Disordered" evidence="1">
    <location>
        <begin position="1"/>
        <end position="25"/>
    </location>
</feature>
<dbReference type="InterPro" id="IPR033413">
    <property type="entry name" value="DUF5117"/>
</dbReference>
<evidence type="ECO:0000313" key="5">
    <source>
        <dbReference type="Proteomes" id="UP001163266"/>
    </source>
</evidence>
<dbReference type="Pfam" id="PF16313">
    <property type="entry name" value="DUF4953"/>
    <property type="match status" value="1"/>
</dbReference>
<dbReference type="InterPro" id="IPR034032">
    <property type="entry name" value="Zn_MMP-like_bac"/>
</dbReference>